<dbReference type="Pfam" id="PF14277">
    <property type="entry name" value="DUF4364"/>
    <property type="match status" value="1"/>
</dbReference>
<dbReference type="InterPro" id="IPR036388">
    <property type="entry name" value="WH-like_DNA-bd_sf"/>
</dbReference>
<evidence type="ECO:0000313" key="1">
    <source>
        <dbReference type="EMBL" id="MSU01372.1"/>
    </source>
</evidence>
<name>A0A6N7XKR2_9FIRM</name>
<gene>
    <name evidence="1" type="ORF">FYJ83_07820</name>
</gene>
<organism evidence="1 2">
    <name type="scientific">Tissierella pigra</name>
    <dbReference type="NCBI Taxonomy" id="2607614"/>
    <lineage>
        <taxon>Bacteria</taxon>
        <taxon>Bacillati</taxon>
        <taxon>Bacillota</taxon>
        <taxon>Tissierellia</taxon>
        <taxon>Tissierellales</taxon>
        <taxon>Tissierellaceae</taxon>
        <taxon>Tissierella</taxon>
    </lineage>
</organism>
<protein>
    <submittedName>
        <fullName evidence="1">DUF4364 family protein</fullName>
    </submittedName>
</protein>
<dbReference type="RefSeq" id="WP_154439785.1">
    <property type="nucleotide sequence ID" value="NZ_JAHLPJ010000001.1"/>
</dbReference>
<sequence length="182" mass="21697">MFIENTEELAQNKLLLLYLIRLSDKEFTNSEITEFVLEKNYMNFFLVQQYLSELINSNFIQIENKDSKDVYILLEKGEIALSYFEERIPVKIKEELNKEFNKLEKEKKVETQVVTDYFQKNNNLYVVNLKLVENEDTLFSIYLDVATKKQVDLICDKWKKNPEAIYQNIINILTDEQTTPLE</sequence>
<dbReference type="Gene3D" id="1.10.10.10">
    <property type="entry name" value="Winged helix-like DNA-binding domain superfamily/Winged helix DNA-binding domain"/>
    <property type="match status" value="1"/>
</dbReference>
<accession>A0A6N7XKR2</accession>
<evidence type="ECO:0000313" key="2">
    <source>
        <dbReference type="Proteomes" id="UP000469523"/>
    </source>
</evidence>
<dbReference type="InterPro" id="IPR025374">
    <property type="entry name" value="DUF4364"/>
</dbReference>
<dbReference type="EMBL" id="VUNQ01000014">
    <property type="protein sequence ID" value="MSU01372.1"/>
    <property type="molecule type" value="Genomic_DNA"/>
</dbReference>
<dbReference type="Proteomes" id="UP000469523">
    <property type="component" value="Unassembled WGS sequence"/>
</dbReference>
<comment type="caution">
    <text evidence="1">The sequence shown here is derived from an EMBL/GenBank/DDBJ whole genome shotgun (WGS) entry which is preliminary data.</text>
</comment>
<reference evidence="1 2" key="1">
    <citation type="submission" date="2019-09" db="EMBL/GenBank/DDBJ databases">
        <title>In-depth cultivation of the pig gut microbiome towards novel bacterial diversity and tailored functional studies.</title>
        <authorList>
            <person name="Wylensek D."/>
            <person name="Hitch T.C.A."/>
            <person name="Clavel T."/>
        </authorList>
    </citation>
    <scope>NUCLEOTIDE SEQUENCE [LARGE SCALE GENOMIC DNA]</scope>
    <source>
        <strain evidence="1 2">WCA3-693-APC-4?</strain>
    </source>
</reference>
<proteinExistence type="predicted"/>
<keyword evidence="2" id="KW-1185">Reference proteome</keyword>
<dbReference type="AlphaFoldDB" id="A0A6N7XKR2"/>